<gene>
    <name evidence="2" type="primary">LOC104755309</name>
</gene>
<organism evidence="1 2">
    <name type="scientific">Camelina sativa</name>
    <name type="common">False flax</name>
    <name type="synonym">Myagrum sativum</name>
    <dbReference type="NCBI Taxonomy" id="90675"/>
    <lineage>
        <taxon>Eukaryota</taxon>
        <taxon>Viridiplantae</taxon>
        <taxon>Streptophyta</taxon>
        <taxon>Embryophyta</taxon>
        <taxon>Tracheophyta</taxon>
        <taxon>Spermatophyta</taxon>
        <taxon>Magnoliopsida</taxon>
        <taxon>eudicotyledons</taxon>
        <taxon>Gunneridae</taxon>
        <taxon>Pentapetalae</taxon>
        <taxon>rosids</taxon>
        <taxon>malvids</taxon>
        <taxon>Brassicales</taxon>
        <taxon>Brassicaceae</taxon>
        <taxon>Camelineae</taxon>
        <taxon>Camelina</taxon>
    </lineage>
</organism>
<sequence length="438" mass="49588">MDSLPDALLQYILSNMTAAKDVAACNCVSNRWKESTDSVQKITFPRNSFDSILKTDDDDSDTIMKTDDSDTIMKTDESDTIIRKMISSFRRLEELVVYSPFSSNGLASWMAQVGSSLKLLELRMDNLASEQAVVEGPLKLDCVGVAKNLETLRLWGVLMMSPPKWDVFPNLRCLEIVGARTDDATLCHALRACPNLSNLLLLACEGVKSISIDLPYLEHCKLDFYGPGNSVLVLTSPRLLSLDVQGCSFIRVPETRFLKTLSISNIAGRVYMVDFHNLSSLESLSIRGIQWCWDALCIMLQQARDVKHLFMKVEFTGNESLQPFPEIDFVEFFNNHPKLQTFDIHGAMFAALCQKNSLKKLETGFAIPCLEKVTITVRSPLNAEQKMNTLESLVRYARVLKRMVIRILRMKSNHSSADDFCDDICRFRYMHQHLVKIE</sequence>
<dbReference type="SUPFAM" id="SSF81383">
    <property type="entry name" value="F-box domain"/>
    <property type="match status" value="1"/>
</dbReference>
<dbReference type="InterPro" id="IPR036047">
    <property type="entry name" value="F-box-like_dom_sf"/>
</dbReference>
<name>A0ABM0WTK9_CAMSA</name>
<dbReference type="InterPro" id="IPR050232">
    <property type="entry name" value="FBL13/AtMIF1-like"/>
</dbReference>
<dbReference type="PANTHER" id="PTHR31900">
    <property type="entry name" value="F-BOX/RNI SUPERFAMILY PROTEIN-RELATED"/>
    <property type="match status" value="1"/>
</dbReference>
<proteinExistence type="predicted"/>
<dbReference type="InterPro" id="IPR032675">
    <property type="entry name" value="LRR_dom_sf"/>
</dbReference>
<dbReference type="SUPFAM" id="SSF52047">
    <property type="entry name" value="RNI-like"/>
    <property type="match status" value="1"/>
</dbReference>
<reference evidence="2" key="2">
    <citation type="submission" date="2025-08" db="UniProtKB">
        <authorList>
            <consortium name="RefSeq"/>
        </authorList>
    </citation>
    <scope>IDENTIFICATION</scope>
    <source>
        <tissue evidence="2">Leaf</tissue>
    </source>
</reference>
<dbReference type="RefSeq" id="XP_010475968.1">
    <property type="nucleotide sequence ID" value="XM_010477666.2"/>
</dbReference>
<dbReference type="PANTHER" id="PTHR31900:SF30">
    <property type="entry name" value="SUPERFAMILY PROTEIN, PUTATIVE-RELATED"/>
    <property type="match status" value="1"/>
</dbReference>
<evidence type="ECO:0000313" key="2">
    <source>
        <dbReference type="RefSeq" id="XP_010475968.1"/>
    </source>
</evidence>
<accession>A0ABM0WTK9</accession>
<dbReference type="Proteomes" id="UP000694864">
    <property type="component" value="Chromosome 17"/>
</dbReference>
<dbReference type="Gene3D" id="3.80.10.10">
    <property type="entry name" value="Ribonuclease Inhibitor"/>
    <property type="match status" value="1"/>
</dbReference>
<keyword evidence="1" id="KW-1185">Reference proteome</keyword>
<reference evidence="1" key="1">
    <citation type="journal article" date="2014" name="Nat. Commun.">
        <title>The emerging biofuel crop Camelina sativa retains a highly undifferentiated hexaploid genome structure.</title>
        <authorList>
            <person name="Kagale S."/>
            <person name="Koh C."/>
            <person name="Nixon J."/>
            <person name="Bollina V."/>
            <person name="Clarke W.E."/>
            <person name="Tuteja R."/>
            <person name="Spillane C."/>
            <person name="Robinson S.J."/>
            <person name="Links M.G."/>
            <person name="Clarke C."/>
            <person name="Higgins E.E."/>
            <person name="Huebert T."/>
            <person name="Sharpe A.G."/>
            <person name="Parkin I.A."/>
        </authorList>
    </citation>
    <scope>NUCLEOTIDE SEQUENCE [LARGE SCALE GENOMIC DNA]</scope>
    <source>
        <strain evidence="1">cv. DH55</strain>
    </source>
</reference>
<evidence type="ECO:0000313" key="1">
    <source>
        <dbReference type="Proteomes" id="UP000694864"/>
    </source>
</evidence>
<protein>
    <submittedName>
        <fullName evidence="2">F-box protein At1g10780-like</fullName>
    </submittedName>
</protein>
<dbReference type="GeneID" id="104755309"/>